<evidence type="ECO:0000313" key="7">
    <source>
        <dbReference type="Proteomes" id="UP000733744"/>
    </source>
</evidence>
<dbReference type="Pfam" id="PF07813">
    <property type="entry name" value="LTXXQ"/>
    <property type="match status" value="1"/>
</dbReference>
<comment type="similarity">
    <text evidence="2">Belongs to the CpxP/Spy family.</text>
</comment>
<evidence type="ECO:0000256" key="4">
    <source>
        <dbReference type="ARBA" id="ARBA00022764"/>
    </source>
</evidence>
<keyword evidence="4" id="KW-0574">Periplasm</keyword>
<dbReference type="InterPro" id="IPR012899">
    <property type="entry name" value="LTXXQ"/>
</dbReference>
<protein>
    <recommendedName>
        <fullName evidence="8">Periplasmic heavy metal sensor</fullName>
    </recommendedName>
</protein>
<dbReference type="InterPro" id="IPR052211">
    <property type="entry name" value="Cpx_auxiliary_protein"/>
</dbReference>
<keyword evidence="3 5" id="KW-0732">Signal</keyword>
<evidence type="ECO:0000313" key="6">
    <source>
        <dbReference type="EMBL" id="TRW95847.1"/>
    </source>
</evidence>
<proteinExistence type="inferred from homology"/>
<feature type="signal peptide" evidence="5">
    <location>
        <begin position="1"/>
        <end position="17"/>
    </location>
</feature>
<dbReference type="PIRSF" id="PIRSF034445">
    <property type="entry name" value="CpxP_Spy"/>
    <property type="match status" value="1"/>
</dbReference>
<dbReference type="RefSeq" id="WP_127030032.1">
    <property type="nucleotide sequence ID" value="NZ_RYFG02000087.1"/>
</dbReference>
<evidence type="ECO:0000256" key="3">
    <source>
        <dbReference type="ARBA" id="ARBA00022729"/>
    </source>
</evidence>
<reference evidence="6 7" key="1">
    <citation type="journal article" date="2019" name="Antonie Van Leeuwenhoek">
        <title>Description of 'Ca. Methylobacter oryzae' KRF1, a novel species from the environmentally important Methylobacter clade 2.</title>
        <authorList>
            <person name="Khatri K."/>
            <person name="Mohite J.A."/>
            <person name="Pandit P.S."/>
            <person name="Bahulikar R."/>
            <person name="Rahalkar M.C."/>
        </authorList>
    </citation>
    <scope>NUCLEOTIDE SEQUENCE [LARGE SCALE GENOMIC DNA]</scope>
    <source>
        <strain evidence="6 7">KRF1</strain>
    </source>
</reference>
<dbReference type="PANTHER" id="PTHR38102:SF1">
    <property type="entry name" value="PERIPLASMIC CHAPERONE SPY"/>
    <property type="match status" value="1"/>
</dbReference>
<organism evidence="6 7">
    <name type="scientific">Candidatus Methylobacter oryzae</name>
    <dbReference type="NCBI Taxonomy" id="2497749"/>
    <lineage>
        <taxon>Bacteria</taxon>
        <taxon>Pseudomonadati</taxon>
        <taxon>Pseudomonadota</taxon>
        <taxon>Gammaproteobacteria</taxon>
        <taxon>Methylococcales</taxon>
        <taxon>Methylococcaceae</taxon>
        <taxon>Methylobacter</taxon>
    </lineage>
</organism>
<evidence type="ECO:0000256" key="5">
    <source>
        <dbReference type="SAM" id="SignalP"/>
    </source>
</evidence>
<keyword evidence="7" id="KW-1185">Reference proteome</keyword>
<dbReference type="PANTHER" id="PTHR38102">
    <property type="entry name" value="PERIPLASMIC CHAPERONE SPY"/>
    <property type="match status" value="1"/>
</dbReference>
<comment type="caution">
    <text evidence="6">The sequence shown here is derived from an EMBL/GenBank/DDBJ whole genome shotgun (WGS) entry which is preliminary data.</text>
</comment>
<evidence type="ECO:0008006" key="8">
    <source>
        <dbReference type="Google" id="ProtNLM"/>
    </source>
</evidence>
<name>A0ABY3CEN3_9GAMM</name>
<feature type="chain" id="PRO_5046839464" description="Periplasmic heavy metal sensor" evidence="5">
    <location>
        <begin position="18"/>
        <end position="145"/>
    </location>
</feature>
<evidence type="ECO:0000256" key="2">
    <source>
        <dbReference type="ARBA" id="ARBA00008441"/>
    </source>
</evidence>
<gene>
    <name evidence="6" type="ORF">EKO24_009600</name>
</gene>
<sequence length="145" mass="16473">MHKLLLILSLLPAIALAKPPIDDETSCKDMPFFKHHSPENGEEEPLPRFLHQLDLSETQKTQIKSLFKAQRAEIDAKLNEAKSIGKEIHQLSFSSDYSNVKVQALLDKAAISHKAIALQKSRLDNALFKLLTDEQQKQLQSRFED</sequence>
<comment type="subcellular location">
    <subcellularLocation>
        <location evidence="1">Periplasm</location>
    </subcellularLocation>
</comment>
<dbReference type="Gene3D" id="1.20.120.1490">
    <property type="match status" value="1"/>
</dbReference>
<accession>A0ABY3CEN3</accession>
<dbReference type="EMBL" id="RYFG02000087">
    <property type="protein sequence ID" value="TRW95847.1"/>
    <property type="molecule type" value="Genomic_DNA"/>
</dbReference>
<evidence type="ECO:0000256" key="1">
    <source>
        <dbReference type="ARBA" id="ARBA00004418"/>
    </source>
</evidence>
<dbReference type="Proteomes" id="UP000733744">
    <property type="component" value="Unassembled WGS sequence"/>
</dbReference>